<organism evidence="1">
    <name type="scientific">marine sediment metagenome</name>
    <dbReference type="NCBI Taxonomy" id="412755"/>
    <lineage>
        <taxon>unclassified sequences</taxon>
        <taxon>metagenomes</taxon>
        <taxon>ecological metagenomes</taxon>
    </lineage>
</organism>
<dbReference type="EMBL" id="LAZR01047970">
    <property type="protein sequence ID" value="KKK92979.1"/>
    <property type="molecule type" value="Genomic_DNA"/>
</dbReference>
<evidence type="ECO:0000313" key="1">
    <source>
        <dbReference type="EMBL" id="KKK92979.1"/>
    </source>
</evidence>
<proteinExistence type="predicted"/>
<protein>
    <submittedName>
        <fullName evidence="1">Uncharacterized protein</fullName>
    </submittedName>
</protein>
<accession>A0A0F9BR62</accession>
<reference evidence="1" key="1">
    <citation type="journal article" date="2015" name="Nature">
        <title>Complex archaea that bridge the gap between prokaryotes and eukaryotes.</title>
        <authorList>
            <person name="Spang A."/>
            <person name="Saw J.H."/>
            <person name="Jorgensen S.L."/>
            <person name="Zaremba-Niedzwiedzka K."/>
            <person name="Martijn J."/>
            <person name="Lind A.E."/>
            <person name="van Eijk R."/>
            <person name="Schleper C."/>
            <person name="Guy L."/>
            <person name="Ettema T.J."/>
        </authorList>
    </citation>
    <scope>NUCLEOTIDE SEQUENCE</scope>
</reference>
<name>A0A0F9BR62_9ZZZZ</name>
<dbReference type="AlphaFoldDB" id="A0A0F9BR62"/>
<comment type="caution">
    <text evidence="1">The sequence shown here is derived from an EMBL/GenBank/DDBJ whole genome shotgun (WGS) entry which is preliminary data.</text>
</comment>
<gene>
    <name evidence="1" type="ORF">LCGC14_2697490</name>
</gene>
<sequence length="43" mass="4916">MEVKVEVAREAEAKDYIHMELEGKAYVVEALLELLKTAGYVIY</sequence>